<feature type="chain" id="PRO_5004452014" evidence="1">
    <location>
        <begin position="20"/>
        <end position="193"/>
    </location>
</feature>
<gene>
    <name evidence="2" type="ORF">UCRPA7_6218</name>
</gene>
<name>R8BG44_PHAM7</name>
<dbReference type="HOGENOM" id="CLU_1409715_0_0_1"/>
<evidence type="ECO:0000313" key="3">
    <source>
        <dbReference type="Proteomes" id="UP000014074"/>
    </source>
</evidence>
<dbReference type="AlphaFoldDB" id="R8BG44"/>
<organism evidence="2 3">
    <name type="scientific">Phaeoacremonium minimum (strain UCR-PA7)</name>
    <name type="common">Esca disease fungus</name>
    <name type="synonym">Togninia minima</name>
    <dbReference type="NCBI Taxonomy" id="1286976"/>
    <lineage>
        <taxon>Eukaryota</taxon>
        <taxon>Fungi</taxon>
        <taxon>Dikarya</taxon>
        <taxon>Ascomycota</taxon>
        <taxon>Pezizomycotina</taxon>
        <taxon>Sordariomycetes</taxon>
        <taxon>Sordariomycetidae</taxon>
        <taxon>Togniniales</taxon>
        <taxon>Togniniaceae</taxon>
        <taxon>Phaeoacremonium</taxon>
    </lineage>
</organism>
<keyword evidence="1" id="KW-0732">Signal</keyword>
<sequence>MVAFKNLLLIAAAFVGVIAQDDAPEGDTAAAQAYWDQVLAGAETQTGDAVEKRSLIHAARTVEMKDPYKGSICTAPFTAPPCETHCTRNNCFRGFLNARDGSSGKHCPKEAFGFCCAWNYAPDFIKWYAVKYDILYAVAPYASSCKSSDDTAWDVVNKVNDVCGCTLNHEVTIDTSNAYYGLRALNPGNSKCH</sequence>
<accession>R8BG44</accession>
<feature type="signal peptide" evidence="1">
    <location>
        <begin position="1"/>
        <end position="19"/>
    </location>
</feature>
<protein>
    <submittedName>
        <fullName evidence="2">Uncharacterized protein</fullName>
    </submittedName>
</protein>
<reference evidence="3" key="1">
    <citation type="journal article" date="2013" name="Genome Announc.">
        <title>Draft genome sequence of the ascomycete Phaeoacremonium aleophilum strain UCR-PA7, a causal agent of the esca disease complex in grapevines.</title>
        <authorList>
            <person name="Blanco-Ulate B."/>
            <person name="Rolshausen P."/>
            <person name="Cantu D."/>
        </authorList>
    </citation>
    <scope>NUCLEOTIDE SEQUENCE [LARGE SCALE GENOMIC DNA]</scope>
    <source>
        <strain evidence="3">UCR-PA7</strain>
    </source>
</reference>
<dbReference type="Proteomes" id="UP000014074">
    <property type="component" value="Unassembled WGS sequence"/>
</dbReference>
<evidence type="ECO:0000256" key="1">
    <source>
        <dbReference type="SAM" id="SignalP"/>
    </source>
</evidence>
<proteinExistence type="predicted"/>
<dbReference type="KEGG" id="tmn:UCRPA7_6218"/>
<dbReference type="OrthoDB" id="5182484at2759"/>
<keyword evidence="3" id="KW-1185">Reference proteome</keyword>
<evidence type="ECO:0000313" key="2">
    <source>
        <dbReference type="EMBL" id="EON98257.1"/>
    </source>
</evidence>
<dbReference type="EMBL" id="KB933223">
    <property type="protein sequence ID" value="EON98257.1"/>
    <property type="molecule type" value="Genomic_DNA"/>
</dbReference>
<dbReference type="RefSeq" id="XP_007916948.1">
    <property type="nucleotide sequence ID" value="XM_007918757.1"/>
</dbReference>
<dbReference type="GeneID" id="19326851"/>